<dbReference type="AlphaFoldDB" id="A0A318TJB0"/>
<dbReference type="Gene3D" id="1.20.1260.10">
    <property type="match status" value="1"/>
</dbReference>
<dbReference type="Proteomes" id="UP000248148">
    <property type="component" value="Unassembled WGS sequence"/>
</dbReference>
<dbReference type="Pfam" id="PF02915">
    <property type="entry name" value="Rubrerythrin"/>
    <property type="match status" value="1"/>
</dbReference>
<keyword evidence="3" id="KW-1185">Reference proteome</keyword>
<dbReference type="GO" id="GO:0046872">
    <property type="term" value="F:metal ion binding"/>
    <property type="evidence" value="ECO:0007669"/>
    <property type="project" value="InterPro"/>
</dbReference>
<dbReference type="InterPro" id="IPR009078">
    <property type="entry name" value="Ferritin-like_SF"/>
</dbReference>
<comment type="caution">
    <text evidence="2">The sequence shown here is derived from an EMBL/GenBank/DDBJ whole genome shotgun (WGS) entry which is preliminary data.</text>
</comment>
<dbReference type="EMBL" id="QJTI01000002">
    <property type="protein sequence ID" value="PYF04961.1"/>
    <property type="molecule type" value="Genomic_DNA"/>
</dbReference>
<dbReference type="InterPro" id="IPR012347">
    <property type="entry name" value="Ferritin-like"/>
</dbReference>
<sequence length="162" mass="18391">MDTVEEFLAYSIKLEQEAALRFGQLADAMESCGNREVAKLFRQLSDYSRMHQADAQARAGFRDIPELKPEEFEWPGLESPETAAIWGTDPFISRDVGLEIALEAETNAFNWYKSIYDNTTDPEIKALAKEFVEEESGHVAELHRWIALHKAGQALPQEITPF</sequence>
<dbReference type="SUPFAM" id="SSF47240">
    <property type="entry name" value="Ferritin-like"/>
    <property type="match status" value="1"/>
</dbReference>
<dbReference type="GO" id="GO:0016491">
    <property type="term" value="F:oxidoreductase activity"/>
    <property type="evidence" value="ECO:0007669"/>
    <property type="project" value="InterPro"/>
</dbReference>
<dbReference type="CDD" id="cd01045">
    <property type="entry name" value="Ferritin_like_AB"/>
    <property type="match status" value="1"/>
</dbReference>
<accession>A0A318TJB0</accession>
<dbReference type="OrthoDB" id="5765875at2"/>
<proteinExistence type="predicted"/>
<name>A0A318TJB0_9BRAD</name>
<feature type="domain" description="Rubrerythrin diiron-binding" evidence="1">
    <location>
        <begin position="6"/>
        <end position="142"/>
    </location>
</feature>
<protein>
    <submittedName>
        <fullName evidence="2">Rubrerythrin</fullName>
    </submittedName>
</protein>
<gene>
    <name evidence="2" type="ORF">BJ122_102187</name>
</gene>
<evidence type="ECO:0000313" key="3">
    <source>
        <dbReference type="Proteomes" id="UP000248148"/>
    </source>
</evidence>
<organism evidence="2 3">
    <name type="scientific">Rhodopseudomonas faecalis</name>
    <dbReference type="NCBI Taxonomy" id="99655"/>
    <lineage>
        <taxon>Bacteria</taxon>
        <taxon>Pseudomonadati</taxon>
        <taxon>Pseudomonadota</taxon>
        <taxon>Alphaproteobacteria</taxon>
        <taxon>Hyphomicrobiales</taxon>
        <taxon>Nitrobacteraceae</taxon>
        <taxon>Rhodopseudomonas</taxon>
    </lineage>
</organism>
<dbReference type="InterPro" id="IPR003251">
    <property type="entry name" value="Rr_diiron-bd_dom"/>
</dbReference>
<dbReference type="RefSeq" id="WP_103012720.1">
    <property type="nucleotide sequence ID" value="NZ_QJTI01000002.1"/>
</dbReference>
<reference evidence="2 3" key="1">
    <citation type="submission" date="2018-06" db="EMBL/GenBank/DDBJ databases">
        <title>Genomic Encyclopedia of Archaeal and Bacterial Type Strains, Phase II (KMG-II): from individual species to whole genera.</title>
        <authorList>
            <person name="Goeker M."/>
        </authorList>
    </citation>
    <scope>NUCLEOTIDE SEQUENCE [LARGE SCALE GENOMIC DNA]</scope>
    <source>
        <strain evidence="2 3">JCM 11668</strain>
    </source>
</reference>
<evidence type="ECO:0000259" key="1">
    <source>
        <dbReference type="Pfam" id="PF02915"/>
    </source>
</evidence>
<evidence type="ECO:0000313" key="2">
    <source>
        <dbReference type="EMBL" id="PYF04961.1"/>
    </source>
</evidence>